<evidence type="ECO:0000313" key="1">
    <source>
        <dbReference type="EMBL" id="CAE8714418.1"/>
    </source>
</evidence>
<gene>
    <name evidence="1" type="ORF">PGLA2088_LOCUS37981</name>
</gene>
<proteinExistence type="predicted"/>
<dbReference type="Proteomes" id="UP000626109">
    <property type="component" value="Unassembled WGS sequence"/>
</dbReference>
<feature type="non-terminal residue" evidence="1">
    <location>
        <position position="190"/>
    </location>
</feature>
<dbReference type="AlphaFoldDB" id="A0A813KS02"/>
<accession>A0A813KS02</accession>
<comment type="caution">
    <text evidence="1">The sequence shown here is derived from an EMBL/GenBank/DDBJ whole genome shotgun (WGS) entry which is preliminary data.</text>
</comment>
<sequence length="190" mass="19701">MGSVQSCCESVRVEANEFREDVKENGLAKAVAAEAAEAAEAAQAAATKFAADAKSGKLQEDMKVAAAHAVEEAKKLVEDAKSGKLREEAAVALAAAQGELTAVVAGVQADMAPHVTFTFDLNGKISEHKFVKLPPGFSHGPQAKPGCCASGDTGKWVVSKVDPTNPQVKDVKLGMVIVKINGTEVGTKKD</sequence>
<protein>
    <recommendedName>
        <fullName evidence="3">PDZ domain-containing protein</fullName>
    </recommendedName>
</protein>
<organism evidence="1 2">
    <name type="scientific">Polarella glacialis</name>
    <name type="common">Dinoflagellate</name>
    <dbReference type="NCBI Taxonomy" id="89957"/>
    <lineage>
        <taxon>Eukaryota</taxon>
        <taxon>Sar</taxon>
        <taxon>Alveolata</taxon>
        <taxon>Dinophyceae</taxon>
        <taxon>Suessiales</taxon>
        <taxon>Suessiaceae</taxon>
        <taxon>Polarella</taxon>
    </lineage>
</organism>
<reference evidence="1" key="1">
    <citation type="submission" date="2021-02" db="EMBL/GenBank/DDBJ databases">
        <authorList>
            <person name="Dougan E. K."/>
            <person name="Rhodes N."/>
            <person name="Thang M."/>
            <person name="Chan C."/>
        </authorList>
    </citation>
    <scope>NUCLEOTIDE SEQUENCE</scope>
</reference>
<dbReference type="EMBL" id="CAJNNW010032638">
    <property type="protein sequence ID" value="CAE8714418.1"/>
    <property type="molecule type" value="Genomic_DNA"/>
</dbReference>
<evidence type="ECO:0008006" key="3">
    <source>
        <dbReference type="Google" id="ProtNLM"/>
    </source>
</evidence>
<evidence type="ECO:0000313" key="2">
    <source>
        <dbReference type="Proteomes" id="UP000626109"/>
    </source>
</evidence>
<name>A0A813KS02_POLGL</name>